<protein>
    <submittedName>
        <fullName evidence="3">PrcB C-terminal</fullName>
    </submittedName>
</protein>
<reference evidence="3 4" key="1">
    <citation type="submission" date="2016-11" db="EMBL/GenBank/DDBJ databases">
        <authorList>
            <person name="Jaros S."/>
            <person name="Januszkiewicz K."/>
            <person name="Wedrychowicz H."/>
        </authorList>
    </citation>
    <scope>NUCLEOTIDE SEQUENCE [LARGE SCALE GENOMIC DNA]</scope>
    <source>
        <strain evidence="3 4">DSM 25660</strain>
    </source>
</reference>
<keyword evidence="4" id="KW-1185">Reference proteome</keyword>
<feature type="chain" id="PRO_5009908569" evidence="1">
    <location>
        <begin position="19"/>
        <end position="146"/>
    </location>
</feature>
<accession>A0A1M4ZDK9</accession>
<dbReference type="STRING" id="1124188.SAMN05444377_104142"/>
<name>A0A1M4ZDK9_9FLAO</name>
<proteinExistence type="predicted"/>
<gene>
    <name evidence="3" type="ORF">SAMN05444377_104142</name>
</gene>
<keyword evidence="1" id="KW-0732">Signal</keyword>
<dbReference type="RefSeq" id="WP_073362327.1">
    <property type="nucleotide sequence ID" value="NZ_FQVQ01000004.1"/>
</dbReference>
<evidence type="ECO:0000259" key="2">
    <source>
        <dbReference type="Pfam" id="PF14343"/>
    </source>
</evidence>
<evidence type="ECO:0000256" key="1">
    <source>
        <dbReference type="SAM" id="SignalP"/>
    </source>
</evidence>
<evidence type="ECO:0000313" key="3">
    <source>
        <dbReference type="EMBL" id="SHF16124.1"/>
    </source>
</evidence>
<dbReference type="PROSITE" id="PS51257">
    <property type="entry name" value="PROKAR_LIPOPROTEIN"/>
    <property type="match status" value="1"/>
</dbReference>
<dbReference type="EMBL" id="FQVQ01000004">
    <property type="protein sequence ID" value="SHF16124.1"/>
    <property type="molecule type" value="Genomic_DNA"/>
</dbReference>
<dbReference type="AlphaFoldDB" id="A0A1M4ZDK9"/>
<feature type="domain" description="PrcB C-terminal" evidence="2">
    <location>
        <begin position="78"/>
        <end position="132"/>
    </location>
</feature>
<dbReference type="Pfam" id="PF14343">
    <property type="entry name" value="PrcB_C"/>
    <property type="match status" value="1"/>
</dbReference>
<organism evidence="3 4">
    <name type="scientific">Flavobacterium fontis</name>
    <dbReference type="NCBI Taxonomy" id="1124188"/>
    <lineage>
        <taxon>Bacteria</taxon>
        <taxon>Pseudomonadati</taxon>
        <taxon>Bacteroidota</taxon>
        <taxon>Flavobacteriia</taxon>
        <taxon>Flavobacteriales</taxon>
        <taxon>Flavobacteriaceae</taxon>
        <taxon>Flavobacterium</taxon>
    </lineage>
</organism>
<feature type="signal peptide" evidence="1">
    <location>
        <begin position="1"/>
        <end position="18"/>
    </location>
</feature>
<evidence type="ECO:0000313" key="4">
    <source>
        <dbReference type="Proteomes" id="UP000184147"/>
    </source>
</evidence>
<sequence>MKRILFLVSSLFLLTACKSTLPPESSYTAYDILFGRDYDGASFQFFEMITEESEYQMLLKDPIISPYLKPNDIQDNNFILVNLGEKPTGGWSIKVEKVKILKDKVEVVIREIPPKGMATTAITTPNFVLKIKSKKPIDIQIINPGK</sequence>
<dbReference type="Proteomes" id="UP000184147">
    <property type="component" value="Unassembled WGS sequence"/>
</dbReference>
<dbReference type="InterPro" id="IPR025748">
    <property type="entry name" value="PrcB_C_dom"/>
</dbReference>
<dbReference type="OrthoDB" id="1377159at2"/>